<feature type="transmembrane region" description="Helical" evidence="6">
    <location>
        <begin position="21"/>
        <end position="43"/>
    </location>
</feature>
<dbReference type="RefSeq" id="WP_123926270.1">
    <property type="nucleotide sequence ID" value="NZ_RKRE01000001.1"/>
</dbReference>
<dbReference type="EMBL" id="RKRE01000001">
    <property type="protein sequence ID" value="RPF49222.1"/>
    <property type="molecule type" value="Genomic_DNA"/>
</dbReference>
<dbReference type="InterPro" id="IPR045584">
    <property type="entry name" value="Pilin-like"/>
</dbReference>
<evidence type="ECO:0000313" key="7">
    <source>
        <dbReference type="EMBL" id="RPF49222.1"/>
    </source>
</evidence>
<evidence type="ECO:0000256" key="1">
    <source>
        <dbReference type="ARBA" id="ARBA00004167"/>
    </source>
</evidence>
<evidence type="ECO:0000256" key="5">
    <source>
        <dbReference type="ARBA" id="ARBA00023136"/>
    </source>
</evidence>
<keyword evidence="8" id="KW-1185">Reference proteome</keyword>
<dbReference type="PROSITE" id="PS00409">
    <property type="entry name" value="PROKAR_NTER_METHYL"/>
    <property type="match status" value="1"/>
</dbReference>
<evidence type="ECO:0000256" key="6">
    <source>
        <dbReference type="SAM" id="Phobius"/>
    </source>
</evidence>
<evidence type="ECO:0000256" key="3">
    <source>
        <dbReference type="ARBA" id="ARBA00022692"/>
    </source>
</evidence>
<sequence length="151" mass="16596">MLLRLAERMRRLRADERGFTLIELLVVVVIIGVLVGIALPRFLGQADKAKEKAALSDLRAMKSVLEVYIADEGNGVAPANTYAQAVLENGGIKNKKDPWAGSYYYLKGTSDDQYEIYCQHGTTYYYVSDASEPTSGTAPPYGTTGAQKLWP</sequence>
<dbReference type="NCBIfam" id="TIGR02532">
    <property type="entry name" value="IV_pilin_GFxxxE"/>
    <property type="match status" value="1"/>
</dbReference>
<dbReference type="OrthoDB" id="2111989at2"/>
<protein>
    <submittedName>
        <fullName evidence="7">Type IV pilus assembly protein PilA</fullName>
    </submittedName>
</protein>
<dbReference type="PANTHER" id="PTHR30093:SF44">
    <property type="entry name" value="TYPE II SECRETION SYSTEM CORE PROTEIN G"/>
    <property type="match status" value="1"/>
</dbReference>
<name>A0A3N5BNH8_9THEO</name>
<dbReference type="AlphaFoldDB" id="A0A3N5BNH8"/>
<evidence type="ECO:0000313" key="8">
    <source>
        <dbReference type="Proteomes" id="UP000282654"/>
    </source>
</evidence>
<dbReference type="InterPro" id="IPR000983">
    <property type="entry name" value="Bac_GSPG_pilin"/>
</dbReference>
<gene>
    <name evidence="7" type="ORF">EDD75_0026</name>
</gene>
<keyword evidence="2" id="KW-0488">Methylation</keyword>
<dbReference type="Proteomes" id="UP000282654">
    <property type="component" value="Unassembled WGS sequence"/>
</dbReference>
<dbReference type="GO" id="GO:0016020">
    <property type="term" value="C:membrane"/>
    <property type="evidence" value="ECO:0007669"/>
    <property type="project" value="UniProtKB-SubCell"/>
</dbReference>
<dbReference type="SUPFAM" id="SSF54523">
    <property type="entry name" value="Pili subunits"/>
    <property type="match status" value="1"/>
</dbReference>
<dbReference type="Pfam" id="PF07963">
    <property type="entry name" value="N_methyl"/>
    <property type="match status" value="1"/>
</dbReference>
<comment type="subcellular location">
    <subcellularLocation>
        <location evidence="1">Membrane</location>
        <topology evidence="1">Single-pass membrane protein</topology>
    </subcellularLocation>
</comment>
<evidence type="ECO:0000256" key="4">
    <source>
        <dbReference type="ARBA" id="ARBA00022989"/>
    </source>
</evidence>
<comment type="caution">
    <text evidence="7">The sequence shown here is derived from an EMBL/GenBank/DDBJ whole genome shotgun (WGS) entry which is preliminary data.</text>
</comment>
<dbReference type="Gene3D" id="3.30.700.10">
    <property type="entry name" value="Glycoprotein, Type 4 Pilin"/>
    <property type="match status" value="1"/>
</dbReference>
<keyword evidence="3 6" id="KW-0812">Transmembrane</keyword>
<dbReference type="PRINTS" id="PR00813">
    <property type="entry name" value="BCTERIALGSPG"/>
</dbReference>
<dbReference type="InterPro" id="IPR012902">
    <property type="entry name" value="N_methyl_site"/>
</dbReference>
<dbReference type="PANTHER" id="PTHR30093">
    <property type="entry name" value="GENERAL SECRETION PATHWAY PROTEIN G"/>
    <property type="match status" value="1"/>
</dbReference>
<proteinExistence type="predicted"/>
<keyword evidence="5 6" id="KW-0472">Membrane</keyword>
<dbReference type="GO" id="GO:0015628">
    <property type="term" value="P:protein secretion by the type II secretion system"/>
    <property type="evidence" value="ECO:0007669"/>
    <property type="project" value="InterPro"/>
</dbReference>
<reference evidence="7 8" key="1">
    <citation type="submission" date="2018-11" db="EMBL/GenBank/DDBJ databases">
        <title>Genomic Encyclopedia of Type Strains, Phase IV (KMG-IV): sequencing the most valuable type-strain genomes for metagenomic binning, comparative biology and taxonomic classification.</title>
        <authorList>
            <person name="Goeker M."/>
        </authorList>
    </citation>
    <scope>NUCLEOTIDE SEQUENCE [LARGE SCALE GENOMIC DNA]</scope>
    <source>
        <strain evidence="7 8">DSM 102936</strain>
    </source>
</reference>
<organism evidence="7 8">
    <name type="scientific">Thermodesulfitimonas autotrophica</name>
    <dbReference type="NCBI Taxonomy" id="1894989"/>
    <lineage>
        <taxon>Bacteria</taxon>
        <taxon>Bacillati</taxon>
        <taxon>Bacillota</taxon>
        <taxon>Clostridia</taxon>
        <taxon>Thermoanaerobacterales</taxon>
        <taxon>Thermoanaerobacteraceae</taxon>
        <taxon>Thermodesulfitimonas</taxon>
    </lineage>
</organism>
<keyword evidence="4 6" id="KW-1133">Transmembrane helix</keyword>
<dbReference type="GO" id="GO:0015627">
    <property type="term" value="C:type II protein secretion system complex"/>
    <property type="evidence" value="ECO:0007669"/>
    <property type="project" value="InterPro"/>
</dbReference>
<evidence type="ECO:0000256" key="2">
    <source>
        <dbReference type="ARBA" id="ARBA00022481"/>
    </source>
</evidence>
<accession>A0A3N5BNH8</accession>